<evidence type="ECO:0000313" key="10">
    <source>
        <dbReference type="EMBL" id="GAA2173366.1"/>
    </source>
</evidence>
<keyword evidence="6 8" id="KW-0067">ATP-binding</keyword>
<protein>
    <recommendedName>
        <fullName evidence="8">Probable replication restart protein PriA</fullName>
    </recommendedName>
    <alternativeName>
        <fullName evidence="8">Putative ATP-dependent DNA helicase PriA</fullName>
    </alternativeName>
</protein>
<comment type="caution">
    <text evidence="8">As this protein does not have any detectable helicase domains, it probably does not have helicase activity.</text>
</comment>
<feature type="binding site" evidence="8">
    <location>
        <position position="381"/>
    </location>
    <ligand>
        <name>Zn(2+)</name>
        <dbReference type="ChEBI" id="CHEBI:29105"/>
        <label>2</label>
    </ligand>
</feature>
<feature type="domain" description="Primosomal protein N' 3' DNA-binding" evidence="9">
    <location>
        <begin position="6"/>
        <end position="99"/>
    </location>
</feature>
<gene>
    <name evidence="8" type="primary">priA</name>
    <name evidence="10" type="ORF">GCM10009846_15100</name>
</gene>
<accession>A0ABP5MKT8</accession>
<dbReference type="PANTHER" id="PTHR30580:SF0">
    <property type="entry name" value="PRIMOSOMAL PROTEIN N"/>
    <property type="match status" value="1"/>
</dbReference>
<dbReference type="RefSeq" id="WP_344342303.1">
    <property type="nucleotide sequence ID" value="NZ_BAAAQT010000005.1"/>
</dbReference>
<dbReference type="InterPro" id="IPR041222">
    <property type="entry name" value="PriA_3primeBD"/>
</dbReference>
<dbReference type="Gene3D" id="3.40.1440.60">
    <property type="entry name" value="PriA, 3(prime) DNA-binding domain"/>
    <property type="match status" value="1"/>
</dbReference>
<dbReference type="InterPro" id="IPR042115">
    <property type="entry name" value="PriA_3primeBD_sf"/>
</dbReference>
<evidence type="ECO:0000256" key="3">
    <source>
        <dbReference type="ARBA" id="ARBA00022723"/>
    </source>
</evidence>
<evidence type="ECO:0000256" key="4">
    <source>
        <dbReference type="ARBA" id="ARBA00022741"/>
    </source>
</evidence>
<evidence type="ECO:0000313" key="11">
    <source>
        <dbReference type="Proteomes" id="UP001501599"/>
    </source>
</evidence>
<comment type="similarity">
    <text evidence="8">Belongs to the helicase family. PriA subfamily.</text>
</comment>
<dbReference type="EMBL" id="BAAAQT010000005">
    <property type="protein sequence ID" value="GAA2173366.1"/>
    <property type="molecule type" value="Genomic_DNA"/>
</dbReference>
<evidence type="ECO:0000256" key="2">
    <source>
        <dbReference type="ARBA" id="ARBA00022705"/>
    </source>
</evidence>
<comment type="cofactor">
    <cofactor evidence="8">
        <name>Zn(2+)</name>
        <dbReference type="ChEBI" id="CHEBI:29105"/>
    </cofactor>
    <text evidence="8">Binds 2 zinc ions per subunit.</text>
</comment>
<keyword evidence="7 8" id="KW-0238">DNA-binding</keyword>
<feature type="binding site" evidence="8">
    <location>
        <position position="366"/>
    </location>
    <ligand>
        <name>Zn(2+)</name>
        <dbReference type="ChEBI" id="CHEBI:29105"/>
        <label>2</label>
    </ligand>
</feature>
<feature type="binding site" evidence="8">
    <location>
        <position position="384"/>
    </location>
    <ligand>
        <name>Zn(2+)</name>
        <dbReference type="ChEBI" id="CHEBI:29105"/>
        <label>2</label>
    </ligand>
</feature>
<keyword evidence="4 8" id="KW-0547">Nucleotide-binding</keyword>
<evidence type="ECO:0000256" key="7">
    <source>
        <dbReference type="ARBA" id="ARBA00023125"/>
    </source>
</evidence>
<evidence type="ECO:0000259" key="9">
    <source>
        <dbReference type="Pfam" id="PF17764"/>
    </source>
</evidence>
<dbReference type="InterPro" id="IPR027417">
    <property type="entry name" value="P-loop_NTPase"/>
</dbReference>
<reference evidence="11" key="1">
    <citation type="journal article" date="2019" name="Int. J. Syst. Evol. Microbiol.">
        <title>The Global Catalogue of Microorganisms (GCM) 10K type strain sequencing project: providing services to taxonomists for standard genome sequencing and annotation.</title>
        <authorList>
            <consortium name="The Broad Institute Genomics Platform"/>
            <consortium name="The Broad Institute Genome Sequencing Center for Infectious Disease"/>
            <person name="Wu L."/>
            <person name="Ma J."/>
        </authorList>
    </citation>
    <scope>NUCLEOTIDE SEQUENCE [LARGE SCALE GENOMIC DNA]</scope>
    <source>
        <strain evidence="11">JCM 16026</strain>
    </source>
</reference>
<evidence type="ECO:0000256" key="1">
    <source>
        <dbReference type="ARBA" id="ARBA00022515"/>
    </source>
</evidence>
<dbReference type="PANTHER" id="PTHR30580">
    <property type="entry name" value="PRIMOSOMAL PROTEIN N"/>
    <property type="match status" value="1"/>
</dbReference>
<evidence type="ECO:0000256" key="5">
    <source>
        <dbReference type="ARBA" id="ARBA00022833"/>
    </source>
</evidence>
<evidence type="ECO:0000256" key="6">
    <source>
        <dbReference type="ARBA" id="ARBA00022840"/>
    </source>
</evidence>
<dbReference type="Proteomes" id="UP001501599">
    <property type="component" value="Unassembled WGS sequence"/>
</dbReference>
<proteinExistence type="inferred from homology"/>
<feature type="binding site" evidence="8">
    <location>
        <position position="354"/>
    </location>
    <ligand>
        <name>Zn(2+)</name>
        <dbReference type="ChEBI" id="CHEBI:29105"/>
        <label>1</label>
    </ligand>
</feature>
<evidence type="ECO:0000256" key="8">
    <source>
        <dbReference type="HAMAP-Rule" id="MF_00983"/>
    </source>
</evidence>
<feature type="binding site" evidence="8">
    <location>
        <position position="393"/>
    </location>
    <ligand>
        <name>Zn(2+)</name>
        <dbReference type="ChEBI" id="CHEBI:29105"/>
        <label>1</label>
    </ligand>
</feature>
<dbReference type="HAMAP" id="MF_00983">
    <property type="entry name" value="PriA"/>
    <property type="match status" value="1"/>
</dbReference>
<feature type="binding site" evidence="8">
    <location>
        <position position="396"/>
    </location>
    <ligand>
        <name>Zn(2+)</name>
        <dbReference type="ChEBI" id="CHEBI:29105"/>
        <label>1</label>
    </ligand>
</feature>
<keyword evidence="11" id="KW-1185">Reference proteome</keyword>
<comment type="function">
    <text evidence="8">Initiates the restart of stalled replication forks, which reloads the replicative helicase on sites other than the origin of replication. Recognizes and binds to abandoned replication forks and remodels them to uncover a helicase loading site. Promotes assembly of the primosome at these replication forks.</text>
</comment>
<organism evidence="10 11">
    <name type="scientific">Agrococcus versicolor</name>
    <dbReference type="NCBI Taxonomy" id="501482"/>
    <lineage>
        <taxon>Bacteria</taxon>
        <taxon>Bacillati</taxon>
        <taxon>Actinomycetota</taxon>
        <taxon>Actinomycetes</taxon>
        <taxon>Micrococcales</taxon>
        <taxon>Microbacteriaceae</taxon>
        <taxon>Agrococcus</taxon>
    </lineage>
</organism>
<comment type="caution">
    <text evidence="10">The sequence shown here is derived from an EMBL/GenBank/DDBJ whole genome shotgun (WGS) entry which is preliminary data.</text>
</comment>
<name>A0ABP5MKT8_9MICO</name>
<comment type="subunit">
    <text evidence="8">Component of the replication restart primosome.</text>
</comment>
<sequence>MSVARVVVESRLPQLDRRFDFLADDVAPGVRVRVPFGGRMLPGYVVEVVEDSDFAGELHRVERVLSAVPVLQPEVWALVRAVADRAAGSAADVLRIAIPGRQARPETAWLKAERVTPAPPEAGESILPGLVERRERIALRSAPGVERVGETWVGRWAVELAGLARDALARGEQAILVVPDHREQRQLVAALEAVVGDRVVELDARQSNPDRYRAFLRAIDGGPIAIVGPRSAVYAPAANLGLLAVWEDGDPLHDEPLAPYATTRDVALVRQQQSGCALVLAGHARSTETQRLLELGFLDAVTRGRPPRTLPAALVDGPSARIPGMAFQVAKEAIAHGPVLVQVARPGHAPALACARCGERARCRRCSGPLRRARAEASPSCAWCGAVHAAWSCTSCGGRGIVELGRGSMRTADELGRAFPNVPVVVADGQHERLEVDDRPRLVVATRGAEPIAAGGYHAVLLLDGERLLARESLRVAEDAVRAWSGARALARDDATIVLTGAVGRVAAAMTAREPAAFAAAELADRRALRFPPAVRVASVVGGPDEVERVVRAVGEIGATDALGPVDVGEGAVRSIVRFDYGAGVDVAQALRAEIVRAATQSRSRVAKGAPVRVHVDDHEPFEGI</sequence>
<dbReference type="InterPro" id="IPR005259">
    <property type="entry name" value="PriA"/>
</dbReference>
<feature type="binding site" evidence="8">
    <location>
        <position position="363"/>
    </location>
    <ligand>
        <name>Zn(2+)</name>
        <dbReference type="ChEBI" id="CHEBI:29105"/>
        <label>2</label>
    </ligand>
</feature>
<keyword evidence="1 8" id="KW-0639">Primosome</keyword>
<dbReference type="Gene3D" id="3.40.50.300">
    <property type="entry name" value="P-loop containing nucleotide triphosphate hydrolases"/>
    <property type="match status" value="1"/>
</dbReference>
<dbReference type="Pfam" id="PF17764">
    <property type="entry name" value="PriA_3primeBD"/>
    <property type="match status" value="1"/>
</dbReference>
<keyword evidence="2 8" id="KW-0235">DNA replication</keyword>
<feature type="binding site" evidence="8">
    <location>
        <position position="357"/>
    </location>
    <ligand>
        <name>Zn(2+)</name>
        <dbReference type="ChEBI" id="CHEBI:29105"/>
        <label>1</label>
    </ligand>
</feature>
<keyword evidence="5 8" id="KW-0862">Zinc</keyword>
<keyword evidence="3 8" id="KW-0479">Metal-binding</keyword>